<dbReference type="EMBL" id="GBXM01045135">
    <property type="protein sequence ID" value="JAH63442.1"/>
    <property type="molecule type" value="Transcribed_RNA"/>
</dbReference>
<sequence>MGLECSPEVHSRYTALSVDLLICEELFQSTW</sequence>
<reference evidence="1" key="1">
    <citation type="submission" date="2014-11" db="EMBL/GenBank/DDBJ databases">
        <authorList>
            <person name="Amaro Gonzalez C."/>
        </authorList>
    </citation>
    <scope>NUCLEOTIDE SEQUENCE</scope>
</reference>
<proteinExistence type="predicted"/>
<evidence type="ECO:0000313" key="1">
    <source>
        <dbReference type="EMBL" id="JAH63442.1"/>
    </source>
</evidence>
<reference evidence="1" key="2">
    <citation type="journal article" date="2015" name="Fish Shellfish Immunol.">
        <title>Early steps in the European eel (Anguilla anguilla)-Vibrio vulnificus interaction in the gills: Role of the RtxA13 toxin.</title>
        <authorList>
            <person name="Callol A."/>
            <person name="Pajuelo D."/>
            <person name="Ebbesson L."/>
            <person name="Teles M."/>
            <person name="MacKenzie S."/>
            <person name="Amaro C."/>
        </authorList>
    </citation>
    <scope>NUCLEOTIDE SEQUENCE</scope>
</reference>
<protein>
    <submittedName>
        <fullName evidence="1">Uncharacterized protein</fullName>
    </submittedName>
</protein>
<organism evidence="1">
    <name type="scientific">Anguilla anguilla</name>
    <name type="common">European freshwater eel</name>
    <name type="synonym">Muraena anguilla</name>
    <dbReference type="NCBI Taxonomy" id="7936"/>
    <lineage>
        <taxon>Eukaryota</taxon>
        <taxon>Metazoa</taxon>
        <taxon>Chordata</taxon>
        <taxon>Craniata</taxon>
        <taxon>Vertebrata</taxon>
        <taxon>Euteleostomi</taxon>
        <taxon>Actinopterygii</taxon>
        <taxon>Neopterygii</taxon>
        <taxon>Teleostei</taxon>
        <taxon>Anguilliformes</taxon>
        <taxon>Anguillidae</taxon>
        <taxon>Anguilla</taxon>
    </lineage>
</organism>
<dbReference type="AlphaFoldDB" id="A0A0E9UCI4"/>
<accession>A0A0E9UCI4</accession>
<name>A0A0E9UCI4_ANGAN</name>